<dbReference type="EMBL" id="LRBS01000017">
    <property type="protein sequence ID" value="OII77881.1"/>
    <property type="molecule type" value="Genomic_DNA"/>
</dbReference>
<sequence>MNGNTSTYVNIASSIGALESGIVATLSGGPSYFIPFAAFGWYRSNKNAVDTTRQLYEIGNKAENPFRLNIYDNNNFNNDAARNQYFWILIVIAVILGVIAFSLAVCLLGIVPDKDYKTSKRRRRRLIEDPNLSPVDFAITVASYTPDRYRYPYYQVR</sequence>
<evidence type="ECO:0008006" key="4">
    <source>
        <dbReference type="Google" id="ProtNLM"/>
    </source>
</evidence>
<keyword evidence="3" id="KW-1185">Reference proteome</keyword>
<dbReference type="OrthoDB" id="342944at2759"/>
<organism evidence="2 3">
    <name type="scientific">Cryptosporidium andersoni</name>
    <dbReference type="NCBI Taxonomy" id="117008"/>
    <lineage>
        <taxon>Eukaryota</taxon>
        <taxon>Sar</taxon>
        <taxon>Alveolata</taxon>
        <taxon>Apicomplexa</taxon>
        <taxon>Conoidasida</taxon>
        <taxon>Coccidia</taxon>
        <taxon>Eucoccidiorida</taxon>
        <taxon>Eimeriorina</taxon>
        <taxon>Cryptosporidiidae</taxon>
        <taxon>Cryptosporidium</taxon>
    </lineage>
</organism>
<protein>
    <recommendedName>
        <fullName evidence="4">Transmembrane protein</fullName>
    </recommendedName>
</protein>
<dbReference type="RefSeq" id="XP_067069727.1">
    <property type="nucleotide sequence ID" value="XM_067214060.1"/>
</dbReference>
<comment type="caution">
    <text evidence="2">The sequence shown here is derived from an EMBL/GenBank/DDBJ whole genome shotgun (WGS) entry which is preliminary data.</text>
</comment>
<keyword evidence="1" id="KW-0812">Transmembrane</keyword>
<accession>A0A1J4MUD8</accession>
<name>A0A1J4MUD8_9CRYT</name>
<dbReference type="VEuPathDB" id="CryptoDB:cand_038370"/>
<dbReference type="AlphaFoldDB" id="A0A1J4MUD8"/>
<gene>
    <name evidence="2" type="ORF">cand_038370</name>
</gene>
<proteinExistence type="predicted"/>
<keyword evidence="1" id="KW-1133">Transmembrane helix</keyword>
<reference evidence="2 3" key="1">
    <citation type="submission" date="2016-10" db="EMBL/GenBank/DDBJ databases">
        <title>Reductive evolution of mitochondrial metabolism and differential evolution of invasion-related proteins in Cryptosporidium.</title>
        <authorList>
            <person name="Liu S."/>
            <person name="Roellig D.M."/>
            <person name="Guo Y."/>
            <person name="Li N."/>
            <person name="Frace M.A."/>
            <person name="Tang K."/>
            <person name="Zhang L."/>
            <person name="Feng Y."/>
            <person name="Xiao L."/>
        </authorList>
    </citation>
    <scope>NUCLEOTIDE SEQUENCE [LARGE SCALE GENOMIC DNA]</scope>
    <source>
        <strain evidence="2">30847</strain>
    </source>
</reference>
<evidence type="ECO:0000313" key="3">
    <source>
        <dbReference type="Proteomes" id="UP000186804"/>
    </source>
</evidence>
<keyword evidence="1" id="KW-0472">Membrane</keyword>
<dbReference type="Proteomes" id="UP000186804">
    <property type="component" value="Unassembled WGS sequence"/>
</dbReference>
<evidence type="ECO:0000313" key="2">
    <source>
        <dbReference type="EMBL" id="OII77881.1"/>
    </source>
</evidence>
<evidence type="ECO:0000256" key="1">
    <source>
        <dbReference type="SAM" id="Phobius"/>
    </source>
</evidence>
<dbReference type="GeneID" id="92368021"/>
<feature type="transmembrane region" description="Helical" evidence="1">
    <location>
        <begin position="85"/>
        <end position="111"/>
    </location>
</feature>